<evidence type="ECO:0000313" key="2">
    <source>
        <dbReference type="Proteomes" id="UP001530315"/>
    </source>
</evidence>
<organism evidence="1 2">
    <name type="scientific">Stephanodiscus triporus</name>
    <dbReference type="NCBI Taxonomy" id="2934178"/>
    <lineage>
        <taxon>Eukaryota</taxon>
        <taxon>Sar</taxon>
        <taxon>Stramenopiles</taxon>
        <taxon>Ochrophyta</taxon>
        <taxon>Bacillariophyta</taxon>
        <taxon>Coscinodiscophyceae</taxon>
        <taxon>Thalassiosirophycidae</taxon>
        <taxon>Stephanodiscales</taxon>
        <taxon>Stephanodiscaceae</taxon>
        <taxon>Stephanodiscus</taxon>
    </lineage>
</organism>
<reference evidence="1 2" key="1">
    <citation type="submission" date="2024-10" db="EMBL/GenBank/DDBJ databases">
        <title>Updated reference genomes for cyclostephanoid diatoms.</title>
        <authorList>
            <person name="Roberts W.R."/>
            <person name="Alverson A.J."/>
        </authorList>
    </citation>
    <scope>NUCLEOTIDE SEQUENCE [LARGE SCALE GENOMIC DNA]</scope>
    <source>
        <strain evidence="1 2">AJA276-08</strain>
    </source>
</reference>
<dbReference type="AlphaFoldDB" id="A0ABD3NK70"/>
<dbReference type="Proteomes" id="UP001530315">
    <property type="component" value="Unassembled WGS sequence"/>
</dbReference>
<dbReference type="EMBL" id="JALLAZ020001384">
    <property type="protein sequence ID" value="KAL3775883.1"/>
    <property type="molecule type" value="Genomic_DNA"/>
</dbReference>
<sequence length="176" mass="19791">MTGWNASLDCRQIHDDPNGASSSAFRQRLGELRRNGVPEIVFGSIILAVASIDYALRMRSDKPREEIYRQLERAVQRDEATTRKEDMRMLDEGIANTSKFKCIIRRVPQNFDGHKCLQNVNVGDVVEVLEEGVGPGGQYNLCLIERIAANAVKASTSDDQRFSIGWFPCSCLEKLE</sequence>
<keyword evidence="2" id="KW-1185">Reference proteome</keyword>
<accession>A0ABD3NK70</accession>
<protein>
    <submittedName>
        <fullName evidence="1">Uncharacterized protein</fullName>
    </submittedName>
</protein>
<proteinExistence type="predicted"/>
<comment type="caution">
    <text evidence="1">The sequence shown here is derived from an EMBL/GenBank/DDBJ whole genome shotgun (WGS) entry which is preliminary data.</text>
</comment>
<evidence type="ECO:0000313" key="1">
    <source>
        <dbReference type="EMBL" id="KAL3775883.1"/>
    </source>
</evidence>
<gene>
    <name evidence="1" type="ORF">ACHAW5_003741</name>
</gene>
<name>A0ABD3NK70_9STRA</name>